<reference evidence="5" key="2">
    <citation type="submission" date="2023-11" db="UniProtKB">
        <authorList>
            <consortium name="WormBaseParasite"/>
        </authorList>
    </citation>
    <scope>IDENTIFICATION</scope>
</reference>
<name>A0AA85KJA7_TRIRE</name>
<evidence type="ECO:0000256" key="1">
    <source>
        <dbReference type="ARBA" id="ARBA00023054"/>
    </source>
</evidence>
<feature type="coiled-coil region" evidence="2">
    <location>
        <begin position="706"/>
        <end position="757"/>
    </location>
</feature>
<evidence type="ECO:0000256" key="2">
    <source>
        <dbReference type="SAM" id="Coils"/>
    </source>
</evidence>
<keyword evidence="4" id="KW-1185">Reference proteome</keyword>
<feature type="coiled-coil region" evidence="2">
    <location>
        <begin position="298"/>
        <end position="388"/>
    </location>
</feature>
<accession>A0AA85KJA7</accession>
<organism evidence="4 5">
    <name type="scientific">Trichobilharzia regenti</name>
    <name type="common">Nasal bird schistosome</name>
    <dbReference type="NCBI Taxonomy" id="157069"/>
    <lineage>
        <taxon>Eukaryota</taxon>
        <taxon>Metazoa</taxon>
        <taxon>Spiralia</taxon>
        <taxon>Lophotrochozoa</taxon>
        <taxon>Platyhelminthes</taxon>
        <taxon>Trematoda</taxon>
        <taxon>Digenea</taxon>
        <taxon>Strigeidida</taxon>
        <taxon>Schistosomatoidea</taxon>
        <taxon>Schistosomatidae</taxon>
        <taxon>Trichobilharzia</taxon>
    </lineage>
</organism>
<dbReference type="GO" id="GO:0005856">
    <property type="term" value="C:cytoskeleton"/>
    <property type="evidence" value="ECO:0007669"/>
    <property type="project" value="TreeGrafter"/>
</dbReference>
<protein>
    <recommendedName>
        <fullName evidence="6">Coiled-coil domain-containing protein 146</fullName>
    </recommendedName>
</protein>
<reference evidence="4" key="1">
    <citation type="submission" date="2022-06" db="EMBL/GenBank/DDBJ databases">
        <authorList>
            <person name="Berger JAMES D."/>
            <person name="Berger JAMES D."/>
        </authorList>
    </citation>
    <scope>NUCLEOTIDE SEQUENCE [LARGE SCALE GENOMIC DNA]</scope>
</reference>
<dbReference type="PANTHER" id="PTHR32083">
    <property type="entry name" value="CILIA AND FLAGELLA-ASSOCIATED PROTEIN 58-RELATED"/>
    <property type="match status" value="1"/>
</dbReference>
<feature type="coiled-coil region" evidence="2">
    <location>
        <begin position="468"/>
        <end position="495"/>
    </location>
</feature>
<sequence>MSEDEENISSNLSEEKQSPAPTLKTHAEQIVPTNVEILIAKPEGLQDPLKHLDEAELDEVGDSRIKREDSCTVSVHPAITSVENLGYEGKLSNVQVAQMKHRFFKLSGLLSKTRDNEFNLIQLSKKWSIELDNLHEYLSKADNYPEGYHSKADGLREQLLRANNRLLQIEERNDELKYTIEGLKDEKRMLQNEYNRMPKQEDFEDQRKQLEKSVNEIKTELNKSSTESRHLMQTLKDTKDVLTQIVKMKTDTEEQCENLKLESSEIQSQPLQLLKESDKLQKQIDEVERLKYESLSEQTKLQDEMKSLETLRLQLQLESVKLQNQSAKRRKKLNDLQSQYEAVNMHIRELEQKNAEMSLQKTEADLKMDHLKQELVQLTDRINRQTRIREVLIRKARKADHILQSLKESVKFTMKSCAEKHMNCLAMKQTGQDNELLKQRTYLNHEIKKLKEQLLNQCQLTELEQSKLRQHLQQVDQMNYDLANLRIELVELTRLTTIKSDEREQKSRDVLTAQSRYLRIQDDIKSKQLQINEYEKSLNSTQRKLNDFAKLYDTIKEERNNCLNLIQIANQHIQELGEKLRISTNEIDILKNNLMHKQELLDRQRRKTEQSITARDAYRNEVSKLSCTIRDNETQREQMKQAIQRQSNIITRTTKQLENLRKAIGDAIKLRNDRAVELVERNEEFCVLQEKLNLQNLTLCKGEIELNKLEDEIKWLQQTKNDLIRSNERIKKEEKEREKLKNEILSSQLQLAVCQNRVAKLENTVTTPKAFLLDSDQGVAMKKDLVQIKDKKSSNIVLYASRLNELGGQIENPAELKQKIDTLEIQIYCRERKLLELNLLLDSIKCLVNRLEKEADLGKEITLSLAIKTNKQKGTTVQTTRRLKATTAELTMLMTTAYELQQQVKERRAFLSECYRRMEAGEPPTDDLLEEWEKYNRTIQWKSERARITKALDSDNYWTTAPERPNAYMIYRNSPRKSCENLSSTDATLSQLSTSKCCNPLLIPYGVNAPFRPNDPSSHMRHFRRPEVKSIDV</sequence>
<keyword evidence="1 2" id="KW-0175">Coiled coil</keyword>
<evidence type="ECO:0000313" key="4">
    <source>
        <dbReference type="Proteomes" id="UP000050795"/>
    </source>
</evidence>
<evidence type="ECO:0008006" key="6">
    <source>
        <dbReference type="Google" id="ProtNLM"/>
    </source>
</evidence>
<feature type="coiled-coil region" evidence="2">
    <location>
        <begin position="152"/>
        <end position="269"/>
    </location>
</feature>
<dbReference type="WBParaSite" id="TREG1_85930.1">
    <property type="protein sequence ID" value="TREG1_85930.1"/>
    <property type="gene ID" value="TREG1_85930"/>
</dbReference>
<dbReference type="AlphaFoldDB" id="A0AA85KJA7"/>
<proteinExistence type="predicted"/>
<dbReference type="Proteomes" id="UP000050795">
    <property type="component" value="Unassembled WGS sequence"/>
</dbReference>
<feature type="region of interest" description="Disordered" evidence="3">
    <location>
        <begin position="1014"/>
        <end position="1033"/>
    </location>
</feature>
<dbReference type="PANTHER" id="PTHR32083:SF34">
    <property type="entry name" value="COILED-COIL DOMAIN-CONTAINING PROTEIN 146"/>
    <property type="match status" value="1"/>
</dbReference>
<evidence type="ECO:0000313" key="5">
    <source>
        <dbReference type="WBParaSite" id="TREG1_85930.1"/>
    </source>
</evidence>
<feature type="region of interest" description="Disordered" evidence="3">
    <location>
        <begin position="1"/>
        <end position="27"/>
    </location>
</feature>
<evidence type="ECO:0000256" key="3">
    <source>
        <dbReference type="SAM" id="MobiDB-lite"/>
    </source>
</evidence>
<feature type="coiled-coil region" evidence="2">
    <location>
        <begin position="524"/>
        <end position="607"/>
    </location>
</feature>